<comment type="caution">
    <text evidence="1">The sequence shown here is derived from an EMBL/GenBank/DDBJ whole genome shotgun (WGS) entry which is preliminary data.</text>
</comment>
<dbReference type="InterPro" id="IPR007922">
    <property type="entry name" value="DciA-like"/>
</dbReference>
<accession>A0A849P6X4</accession>
<dbReference type="Pfam" id="PF05258">
    <property type="entry name" value="DciA"/>
    <property type="match status" value="1"/>
</dbReference>
<protein>
    <submittedName>
        <fullName evidence="1">DUF721 domain-containing protein</fullName>
    </submittedName>
</protein>
<evidence type="ECO:0000313" key="2">
    <source>
        <dbReference type="Proteomes" id="UP000537862"/>
    </source>
</evidence>
<reference evidence="1 2" key="1">
    <citation type="submission" date="2020-05" db="EMBL/GenBank/DDBJ databases">
        <authorList>
            <person name="Niu N."/>
        </authorList>
    </citation>
    <scope>NUCLEOTIDE SEQUENCE [LARGE SCALE GENOMIC DNA]</scope>
    <source>
        <strain evidence="1 2">3340-03</strain>
    </source>
</reference>
<gene>
    <name evidence="1" type="ORF">HKX39_07750</name>
</gene>
<sequence>MFLTPYPTRKTRKSRHNGFVKPLQVLERSALPIQQTLRTAKLFTEIEQNLKTFLHQGISPHCHILKLDNEQLDLAVPNAALASKLRQFVPSIVNHLSQHGYAITKVHIKVRASLQKTPTPQYPTTAKKSSLAQCHKAYQTLLEQYPDGPLAATLRKILEKNTD</sequence>
<dbReference type="AlphaFoldDB" id="A0A849P6X4"/>
<keyword evidence="2" id="KW-1185">Reference proteome</keyword>
<dbReference type="Proteomes" id="UP000537862">
    <property type="component" value="Unassembled WGS sequence"/>
</dbReference>
<dbReference type="EMBL" id="JABGBN010000006">
    <property type="protein sequence ID" value="NOL52054.1"/>
    <property type="molecule type" value="Genomic_DNA"/>
</dbReference>
<organism evidence="1 2">
    <name type="scientific">Pelistega suis</name>
    <dbReference type="NCBI Taxonomy" id="1631957"/>
    <lineage>
        <taxon>Bacteria</taxon>
        <taxon>Pseudomonadati</taxon>
        <taxon>Pseudomonadota</taxon>
        <taxon>Betaproteobacteria</taxon>
        <taxon>Burkholderiales</taxon>
        <taxon>Alcaligenaceae</taxon>
        <taxon>Pelistega</taxon>
    </lineage>
</organism>
<name>A0A849P6X4_9BURK</name>
<evidence type="ECO:0000313" key="1">
    <source>
        <dbReference type="EMBL" id="NOL52054.1"/>
    </source>
</evidence>
<proteinExistence type="predicted"/>
<dbReference type="RefSeq" id="WP_171680751.1">
    <property type="nucleotide sequence ID" value="NZ_JABGBN010000006.1"/>
</dbReference>